<dbReference type="EMBL" id="AWQS01000063">
    <property type="protein sequence ID" value="EWT06158.1"/>
    <property type="molecule type" value="Genomic_DNA"/>
</dbReference>
<proteinExistence type="predicted"/>
<dbReference type="GO" id="GO:0016616">
    <property type="term" value="F:oxidoreductase activity, acting on the CH-OH group of donors, NAD or NADP as acceptor"/>
    <property type="evidence" value="ECO:0007669"/>
    <property type="project" value="InterPro"/>
</dbReference>
<keyword evidence="2" id="KW-1185">Reference proteome</keyword>
<evidence type="ECO:0000313" key="1">
    <source>
        <dbReference type="EMBL" id="EWT06158.1"/>
    </source>
</evidence>
<sequence length="103" mass="10903">MRTCEETPSKIRYANIGIIEGIDASQCGIGAVVARLGEAFPCDEQALFTVAAHDPDRQVTLALLSALGAGDVSHTYLPGMTGDERQALERSAEILRKATASIT</sequence>
<dbReference type="SUPFAM" id="SSF56327">
    <property type="entry name" value="LDH C-terminal domain-like"/>
    <property type="match status" value="1"/>
</dbReference>
<dbReference type="Gene3D" id="3.90.110.10">
    <property type="entry name" value="Lactate dehydrogenase/glycoside hydrolase, family 4, C-terminal"/>
    <property type="match status" value="1"/>
</dbReference>
<organism evidence="1 2">
    <name type="scientific">Intrasporangium chromatireducens Q5-1</name>
    <dbReference type="NCBI Taxonomy" id="584657"/>
    <lineage>
        <taxon>Bacteria</taxon>
        <taxon>Bacillati</taxon>
        <taxon>Actinomycetota</taxon>
        <taxon>Actinomycetes</taxon>
        <taxon>Micrococcales</taxon>
        <taxon>Intrasporangiaceae</taxon>
        <taxon>Intrasporangium</taxon>
    </lineage>
</organism>
<reference evidence="2" key="1">
    <citation type="submission" date="2013-08" db="EMBL/GenBank/DDBJ databases">
        <title>Intrasporangium oryzae NRRL B-24470.</title>
        <authorList>
            <person name="Liu H."/>
            <person name="Wang G."/>
        </authorList>
    </citation>
    <scope>NUCLEOTIDE SEQUENCE [LARGE SCALE GENOMIC DNA]</scope>
    <source>
        <strain evidence="2">Q5-1</strain>
    </source>
</reference>
<dbReference type="AlphaFoldDB" id="W9GMW1"/>
<dbReference type="OrthoDB" id="9802969at2"/>
<evidence type="ECO:0000313" key="2">
    <source>
        <dbReference type="Proteomes" id="UP000019494"/>
    </source>
</evidence>
<name>W9GMW1_9MICO</name>
<gene>
    <name evidence="1" type="ORF">N864_23830</name>
</gene>
<dbReference type="Proteomes" id="UP000019494">
    <property type="component" value="Unassembled WGS sequence"/>
</dbReference>
<accession>W9GMW1</accession>
<protein>
    <submittedName>
        <fullName evidence="1">Uncharacterized protein</fullName>
    </submittedName>
</protein>
<dbReference type="InterPro" id="IPR015955">
    <property type="entry name" value="Lactate_DH/Glyco_Ohase_4_C"/>
</dbReference>
<comment type="caution">
    <text evidence="1">The sequence shown here is derived from an EMBL/GenBank/DDBJ whole genome shotgun (WGS) entry which is preliminary data.</text>
</comment>
<dbReference type="RefSeq" id="WP_034715935.1">
    <property type="nucleotide sequence ID" value="NZ_AWQS01000063.1"/>
</dbReference>